<evidence type="ECO:0000313" key="2">
    <source>
        <dbReference type="Proteomes" id="UP000054804"/>
    </source>
</evidence>
<accession>A0A0W7X873</accession>
<keyword evidence="2" id="KW-1185">Reference proteome</keyword>
<dbReference type="AlphaFoldDB" id="A0A0W7X873"/>
<proteinExistence type="predicted"/>
<protein>
    <submittedName>
        <fullName evidence="1">Uncharacterized protein</fullName>
    </submittedName>
</protein>
<dbReference type="Proteomes" id="UP000054804">
    <property type="component" value="Unassembled WGS sequence"/>
</dbReference>
<gene>
    <name evidence="1" type="ORF">AT728_07220</name>
</gene>
<organism evidence="1 2">
    <name type="scientific">Streptomyces silvensis</name>
    <dbReference type="NCBI Taxonomy" id="1765722"/>
    <lineage>
        <taxon>Bacteria</taxon>
        <taxon>Bacillati</taxon>
        <taxon>Actinomycetota</taxon>
        <taxon>Actinomycetes</taxon>
        <taxon>Kitasatosporales</taxon>
        <taxon>Streptomycetaceae</taxon>
        <taxon>Streptomyces</taxon>
    </lineage>
</organism>
<name>A0A0W7X873_9ACTN</name>
<evidence type="ECO:0000313" key="1">
    <source>
        <dbReference type="EMBL" id="KUF18818.1"/>
    </source>
</evidence>
<sequence>MIEVYEHTENGAVYTPAEEGFYASARNGSRGIFLLGPYETLAEAESNMPRAREYVIEHDSEGWFYTYGTARGQVKRGAELPLGKLNDRIGLVI</sequence>
<dbReference type="EMBL" id="LOCL01000029">
    <property type="protein sequence ID" value="KUF18818.1"/>
    <property type="molecule type" value="Genomic_DNA"/>
</dbReference>
<dbReference type="RefSeq" id="WP_058846977.1">
    <property type="nucleotide sequence ID" value="NZ_LOCL01000029.1"/>
</dbReference>
<comment type="caution">
    <text evidence="1">The sequence shown here is derived from an EMBL/GenBank/DDBJ whole genome shotgun (WGS) entry which is preliminary data.</text>
</comment>
<reference evidence="1 2" key="1">
    <citation type="submission" date="2015-12" db="EMBL/GenBank/DDBJ databases">
        <title>Draft genome sequence of Streptomyces silvensis ATCC 53525, a producer of novel hormone antagonists.</title>
        <authorList>
            <person name="Johnston C.W."/>
            <person name="Li Y."/>
            <person name="Magarvey N.A."/>
        </authorList>
    </citation>
    <scope>NUCLEOTIDE SEQUENCE [LARGE SCALE GENOMIC DNA]</scope>
    <source>
        <strain evidence="1 2">ATCC 53525</strain>
    </source>
</reference>